<feature type="region of interest" description="Disordered" evidence="1">
    <location>
        <begin position="1"/>
        <end position="33"/>
    </location>
</feature>
<feature type="compositionally biased region" description="Low complexity" evidence="1">
    <location>
        <begin position="12"/>
        <end position="22"/>
    </location>
</feature>
<proteinExistence type="predicted"/>
<comment type="caution">
    <text evidence="2">The sequence shown here is derived from an EMBL/GenBank/DDBJ whole genome shotgun (WGS) entry which is preliminary data.</text>
</comment>
<accession>A0ABW7CB24</accession>
<feature type="compositionally biased region" description="Basic residues" evidence="1">
    <location>
        <begin position="1"/>
        <end position="11"/>
    </location>
</feature>
<evidence type="ECO:0000313" key="3">
    <source>
        <dbReference type="Proteomes" id="UP001604335"/>
    </source>
</evidence>
<feature type="region of interest" description="Disordered" evidence="1">
    <location>
        <begin position="91"/>
        <end position="114"/>
    </location>
</feature>
<evidence type="ECO:0000313" key="2">
    <source>
        <dbReference type="EMBL" id="MFG3818355.1"/>
    </source>
</evidence>
<dbReference type="Pfam" id="PF11150">
    <property type="entry name" value="DUF2927"/>
    <property type="match status" value="1"/>
</dbReference>
<organism evidence="2 3">
    <name type="scientific">Limnothrix redekei LRLZ20PSL1</name>
    <dbReference type="NCBI Taxonomy" id="3112953"/>
    <lineage>
        <taxon>Bacteria</taxon>
        <taxon>Bacillati</taxon>
        <taxon>Cyanobacteriota</taxon>
        <taxon>Cyanophyceae</taxon>
        <taxon>Pseudanabaenales</taxon>
        <taxon>Pseudanabaenaceae</taxon>
        <taxon>Limnothrix</taxon>
    </lineage>
</organism>
<reference evidence="3" key="1">
    <citation type="journal article" date="2024" name="Algal Res.">
        <title>Biochemical, toxicological and genomic investigation of a high-biomass producing Limnothrix strain isolated from Italian shallow drinking water reservoir.</title>
        <authorList>
            <person name="Simonazzi M."/>
            <person name="Shishido T.K."/>
            <person name="Delbaje E."/>
            <person name="Wahlsten M."/>
            <person name="Fewer D.P."/>
            <person name="Sivonen K."/>
            <person name="Pezzolesi L."/>
            <person name="Pistocchi R."/>
        </authorList>
    </citation>
    <scope>NUCLEOTIDE SEQUENCE [LARGE SCALE GENOMIC DNA]</scope>
    <source>
        <strain evidence="3">LRLZ20PSL1</strain>
    </source>
</reference>
<dbReference type="Proteomes" id="UP001604335">
    <property type="component" value="Unassembled WGS sequence"/>
</dbReference>
<dbReference type="RefSeq" id="WP_393013661.1">
    <property type="nucleotide sequence ID" value="NZ_JAZAQF010000069.1"/>
</dbReference>
<feature type="compositionally biased region" description="Low complexity" evidence="1">
    <location>
        <begin position="94"/>
        <end position="105"/>
    </location>
</feature>
<keyword evidence="3" id="KW-1185">Reference proteome</keyword>
<name>A0ABW7CB24_9CYAN</name>
<evidence type="ECO:0000256" key="1">
    <source>
        <dbReference type="SAM" id="MobiDB-lite"/>
    </source>
</evidence>
<dbReference type="InterPro" id="IPR021323">
    <property type="entry name" value="DUF2927"/>
</dbReference>
<protein>
    <submittedName>
        <fullName evidence="2">DUF2927 domain-containing protein</fullName>
    </submittedName>
</protein>
<dbReference type="EMBL" id="JAZAQF010000069">
    <property type="protein sequence ID" value="MFG3818355.1"/>
    <property type="molecule type" value="Genomic_DNA"/>
</dbReference>
<gene>
    <name evidence="2" type="ORF">VPK24_11960</name>
</gene>
<sequence length="323" mass="37322">MSDRPRSRKIQSKSGSKSGSKIQPKRRSTSRSIPRNTLWGAIGLVMLLWGVGSWGRATDPVSGRSALASNQLIGNPLNDQFVDQFVDRFGDQINDQPNNQPNDQQYLKNQPHQPLSQWLMSTRRSSDRRYPRAALDYFMEVAFGNEFSSNPDTNYIRKWASDLRLAVRGGPTAADRETLDRIVGDLNQLLGGTIRIRFTTQNPNVVIYFVPEADFPKYDPHYVPRNLGFFRVWWTGNLEIQRAQILISTTGVTQRERSHLIREELTQSLGLMNDAETYRDSTFYQGWTETQDFSPLDRDLIQMLYDRRVRSGQTREQIRQLFR</sequence>